<dbReference type="GO" id="GO:0055130">
    <property type="term" value="P:D-alanine catabolic process"/>
    <property type="evidence" value="ECO:0007669"/>
    <property type="project" value="TreeGrafter"/>
</dbReference>
<sequence>MSFPFQDVIPREHEAALPEACDLVVIGAGVIGICTALYAARAGLRVLVLEKGRVAAEQSSRNWGWIRVQGRDMAEIPVALEAQRLWSALEAECGGRLGLRTVGVGYLARSDKDMAAFGSWLEEARPLGVSSRLLDRAETAALTGAAESPWCGMLHTPTDMKGEPWAAVPELARLAVAEGVTIREGCAVRGLDLAAGQVAGVVTEAGRVRAPRVVLAGGAWSSLFLRRHGVDLPQLSVRSTAMATGPLPQAVPLAAVDDRLAFRPRADGGYTLAPSGWSELMLGPDTLRHMRHYLPLALKGEFDVHLRAPAPRGYPDAFGTPRRWRDEEQTPFERMRILSPEPAAAKVEATRAAFAAQFPQMGEVALAASWAGMIDVLPDVVPVVDQVAALPGLIVATGMCGHGFGIGPGFGRVVADMVQDNAPGHDLARFRLSRFSDGSKLVPGPNL</sequence>
<feature type="domain" description="FAD dependent oxidoreductase" evidence="3">
    <location>
        <begin position="22"/>
        <end position="417"/>
    </location>
</feature>
<name>A0A1G8NZ20_9RHOB</name>
<evidence type="ECO:0000256" key="1">
    <source>
        <dbReference type="ARBA" id="ARBA00009410"/>
    </source>
</evidence>
<dbReference type="OrthoDB" id="9787190at2"/>
<dbReference type="GO" id="GO:0008718">
    <property type="term" value="F:D-amino-acid dehydrogenase activity"/>
    <property type="evidence" value="ECO:0007669"/>
    <property type="project" value="TreeGrafter"/>
</dbReference>
<evidence type="ECO:0000313" key="4">
    <source>
        <dbReference type="EMBL" id="SDI85541.1"/>
    </source>
</evidence>
<dbReference type="SUPFAM" id="SSF51905">
    <property type="entry name" value="FAD/NAD(P)-binding domain"/>
    <property type="match status" value="1"/>
</dbReference>
<evidence type="ECO:0000256" key="2">
    <source>
        <dbReference type="ARBA" id="ARBA00023002"/>
    </source>
</evidence>
<dbReference type="STRING" id="555512.SAMN04487993_101180"/>
<dbReference type="AlphaFoldDB" id="A0A1G8NZ20"/>
<dbReference type="Proteomes" id="UP000199093">
    <property type="component" value="Unassembled WGS sequence"/>
</dbReference>
<proteinExistence type="inferred from homology"/>
<organism evidence="4 5">
    <name type="scientific">Salipiger marinus</name>
    <dbReference type="NCBI Taxonomy" id="555512"/>
    <lineage>
        <taxon>Bacteria</taxon>
        <taxon>Pseudomonadati</taxon>
        <taxon>Pseudomonadota</taxon>
        <taxon>Alphaproteobacteria</taxon>
        <taxon>Rhodobacterales</taxon>
        <taxon>Roseobacteraceae</taxon>
        <taxon>Salipiger</taxon>
    </lineage>
</organism>
<dbReference type="EMBL" id="FNEJ01000011">
    <property type="protein sequence ID" value="SDI85541.1"/>
    <property type="molecule type" value="Genomic_DNA"/>
</dbReference>
<keyword evidence="2" id="KW-0560">Oxidoreductase</keyword>
<dbReference type="Pfam" id="PF01266">
    <property type="entry name" value="DAO"/>
    <property type="match status" value="1"/>
</dbReference>
<accession>A0A1G8NZ20</accession>
<dbReference type="PANTHER" id="PTHR13847:SF280">
    <property type="entry name" value="D-AMINO ACID DEHYDROGENASE"/>
    <property type="match status" value="1"/>
</dbReference>
<comment type="similarity">
    <text evidence="1">Belongs to the DadA oxidoreductase family.</text>
</comment>
<dbReference type="Gene3D" id="3.30.9.10">
    <property type="entry name" value="D-Amino Acid Oxidase, subunit A, domain 2"/>
    <property type="match status" value="2"/>
</dbReference>
<gene>
    <name evidence="4" type="ORF">SAMN04487993_101180</name>
</gene>
<reference evidence="4 5" key="1">
    <citation type="submission" date="2016-10" db="EMBL/GenBank/DDBJ databases">
        <authorList>
            <person name="de Groot N.N."/>
        </authorList>
    </citation>
    <scope>NUCLEOTIDE SEQUENCE [LARGE SCALE GENOMIC DNA]</scope>
    <source>
        <strain evidence="4 5">DSM 26424</strain>
    </source>
</reference>
<dbReference type="InterPro" id="IPR006076">
    <property type="entry name" value="FAD-dep_OxRdtase"/>
</dbReference>
<dbReference type="RefSeq" id="WP_089847983.1">
    <property type="nucleotide sequence ID" value="NZ_FNEJ01000011.1"/>
</dbReference>
<evidence type="ECO:0000259" key="3">
    <source>
        <dbReference type="Pfam" id="PF01266"/>
    </source>
</evidence>
<dbReference type="GO" id="GO:0005737">
    <property type="term" value="C:cytoplasm"/>
    <property type="evidence" value="ECO:0007669"/>
    <property type="project" value="TreeGrafter"/>
</dbReference>
<evidence type="ECO:0000313" key="5">
    <source>
        <dbReference type="Proteomes" id="UP000199093"/>
    </source>
</evidence>
<keyword evidence="5" id="KW-1185">Reference proteome</keyword>
<dbReference type="GO" id="GO:0005886">
    <property type="term" value="C:plasma membrane"/>
    <property type="evidence" value="ECO:0007669"/>
    <property type="project" value="TreeGrafter"/>
</dbReference>
<dbReference type="PANTHER" id="PTHR13847">
    <property type="entry name" value="SARCOSINE DEHYDROGENASE-RELATED"/>
    <property type="match status" value="1"/>
</dbReference>
<dbReference type="InterPro" id="IPR036188">
    <property type="entry name" value="FAD/NAD-bd_sf"/>
</dbReference>
<dbReference type="Gene3D" id="3.50.50.60">
    <property type="entry name" value="FAD/NAD(P)-binding domain"/>
    <property type="match status" value="2"/>
</dbReference>
<protein>
    <submittedName>
        <fullName evidence="4">Glycine/D-amino acid oxidase</fullName>
    </submittedName>
</protein>